<dbReference type="GO" id="GO:0000155">
    <property type="term" value="F:phosphorelay sensor kinase activity"/>
    <property type="evidence" value="ECO:0007669"/>
    <property type="project" value="InterPro"/>
</dbReference>
<dbReference type="SMART" id="SM00387">
    <property type="entry name" value="HATPase_c"/>
    <property type="match status" value="1"/>
</dbReference>
<evidence type="ECO:0000259" key="10">
    <source>
        <dbReference type="PROSITE" id="PS50110"/>
    </source>
</evidence>
<dbReference type="Pfam" id="PF00072">
    <property type="entry name" value="Response_reg"/>
    <property type="match status" value="1"/>
</dbReference>
<feature type="compositionally biased region" description="Low complexity" evidence="7">
    <location>
        <begin position="10"/>
        <end position="22"/>
    </location>
</feature>
<keyword evidence="4" id="KW-0808">Transferase</keyword>
<dbReference type="Pfam" id="PF02518">
    <property type="entry name" value="HATPase_c"/>
    <property type="match status" value="1"/>
</dbReference>
<dbReference type="PROSITE" id="PS50109">
    <property type="entry name" value="HIS_KIN"/>
    <property type="match status" value="1"/>
</dbReference>
<dbReference type="AlphaFoldDB" id="A0A9N8HZG6"/>
<evidence type="ECO:0000256" key="4">
    <source>
        <dbReference type="ARBA" id="ARBA00022679"/>
    </source>
</evidence>
<feature type="region of interest" description="Disordered" evidence="7">
    <location>
        <begin position="1"/>
        <end position="24"/>
    </location>
</feature>
<keyword evidence="12" id="KW-1185">Reference proteome</keyword>
<protein>
    <recommendedName>
        <fullName evidence="2">histidine kinase</fullName>
        <ecNumber evidence="2">2.7.13.3</ecNumber>
    </recommendedName>
</protein>
<evidence type="ECO:0000256" key="7">
    <source>
        <dbReference type="SAM" id="MobiDB-lite"/>
    </source>
</evidence>
<dbReference type="SMART" id="SM00448">
    <property type="entry name" value="REC"/>
    <property type="match status" value="1"/>
</dbReference>
<dbReference type="InterPro" id="IPR001789">
    <property type="entry name" value="Sig_transdc_resp-reg_receiver"/>
</dbReference>
<dbReference type="GO" id="GO:0005886">
    <property type="term" value="C:plasma membrane"/>
    <property type="evidence" value="ECO:0007669"/>
    <property type="project" value="TreeGrafter"/>
</dbReference>
<dbReference type="Gene3D" id="3.30.565.10">
    <property type="entry name" value="Histidine kinase-like ATPase, C-terminal domain"/>
    <property type="match status" value="1"/>
</dbReference>
<dbReference type="PRINTS" id="PR00344">
    <property type="entry name" value="BCTRLSENSOR"/>
</dbReference>
<dbReference type="SUPFAM" id="SSF55874">
    <property type="entry name" value="ATPase domain of HSP90 chaperone/DNA topoisomerase II/histidine kinase"/>
    <property type="match status" value="1"/>
</dbReference>
<dbReference type="GO" id="GO:0009927">
    <property type="term" value="F:histidine phosphotransfer kinase activity"/>
    <property type="evidence" value="ECO:0007669"/>
    <property type="project" value="TreeGrafter"/>
</dbReference>
<feature type="domain" description="Histidine kinase" evidence="9">
    <location>
        <begin position="502"/>
        <end position="800"/>
    </location>
</feature>
<dbReference type="InterPro" id="IPR036890">
    <property type="entry name" value="HATPase_C_sf"/>
</dbReference>
<evidence type="ECO:0000256" key="2">
    <source>
        <dbReference type="ARBA" id="ARBA00012438"/>
    </source>
</evidence>
<evidence type="ECO:0000256" key="1">
    <source>
        <dbReference type="ARBA" id="ARBA00000085"/>
    </source>
</evidence>
<feature type="transmembrane region" description="Helical" evidence="8">
    <location>
        <begin position="100"/>
        <end position="120"/>
    </location>
</feature>
<comment type="catalytic activity">
    <reaction evidence="1">
        <text>ATP + protein L-histidine = ADP + protein N-phospho-L-histidine.</text>
        <dbReference type="EC" id="2.7.13.3"/>
    </reaction>
</comment>
<dbReference type="SUPFAM" id="SSF52172">
    <property type="entry name" value="CheY-like"/>
    <property type="match status" value="1"/>
</dbReference>
<keyword evidence="8" id="KW-0812">Transmembrane</keyword>
<keyword evidence="8" id="KW-0472">Membrane</keyword>
<dbReference type="OrthoDB" id="207061at2759"/>
<evidence type="ECO:0000256" key="6">
    <source>
        <dbReference type="PROSITE-ProRule" id="PRU00169"/>
    </source>
</evidence>
<dbReference type="InterPro" id="IPR003661">
    <property type="entry name" value="HisK_dim/P_dom"/>
</dbReference>
<organism evidence="11 12">
    <name type="scientific">Seminavis robusta</name>
    <dbReference type="NCBI Taxonomy" id="568900"/>
    <lineage>
        <taxon>Eukaryota</taxon>
        <taxon>Sar</taxon>
        <taxon>Stramenopiles</taxon>
        <taxon>Ochrophyta</taxon>
        <taxon>Bacillariophyta</taxon>
        <taxon>Bacillariophyceae</taxon>
        <taxon>Bacillariophycidae</taxon>
        <taxon>Naviculales</taxon>
        <taxon>Naviculaceae</taxon>
        <taxon>Seminavis</taxon>
    </lineage>
</organism>
<dbReference type="InterPro" id="IPR011006">
    <property type="entry name" value="CheY-like_superfamily"/>
</dbReference>
<reference evidence="11" key="1">
    <citation type="submission" date="2020-06" db="EMBL/GenBank/DDBJ databases">
        <authorList>
            <consortium name="Plant Systems Biology data submission"/>
        </authorList>
    </citation>
    <scope>NUCLEOTIDE SEQUENCE</scope>
    <source>
        <strain evidence="11">D6</strain>
    </source>
</reference>
<keyword evidence="5 11" id="KW-0418">Kinase</keyword>
<dbReference type="InterPro" id="IPR005467">
    <property type="entry name" value="His_kinase_dom"/>
</dbReference>
<feature type="domain" description="Response regulatory" evidence="10">
    <location>
        <begin position="840"/>
        <end position="962"/>
    </location>
</feature>
<dbReference type="Gene3D" id="3.40.50.2300">
    <property type="match status" value="1"/>
</dbReference>
<name>A0A9N8HZG6_9STRA</name>
<sequence>MSSEGPKAMTVDSSSTSNDTVVHQPSVTFTLDESMPAAEIPTSSSPHDHSDILSKVEEGKAVPVVPRRFRKARQLLQNPGCQCQSFHSQSRPSAIWVGRVLFVSFLCLVAALLGLGAYSLQNSAEVTLAQSHFDAIAERAVISAKDLTLRKMLGAITLTSIYSNLCPNAQDWPFCYLQGFEQVGRNLVATSRGRGVAFAPIVQPEQVAEFEDWVYEQGVFPEGSGISSFGRGIFAFDKSHNTTDGRYHDTTGETTYPSLYQVPIPIIQALGPDPSKPVLYMLNYHSIEARGVAMDSSFACAKERPTIRPNNTTSFGYAHCGTLTDITPPVGQAEPGAVIMLPVFPANDVSDIAAFIGSSMLWGDVLKEAFNSEASGIDVVLSTDASPGVAYTYQIVRGVAHYQGSADMHNPKYDSFGRDTILTDVVGHHQLSEHSPVYFMKIYPNSQFFEVYSTNNPTFATAGVVVVIVFTSFLFFLYDALISKENQKNQAIIEGRRRFMRFVSHEVRTPLNSVCMGLKLLQEELATLFRGNAGGSLSTDMPPLLDEDLIDNLLSQSHQMDSGSNNSSITVHTDKEKARDVLMLSKQILGSAGNAIDVLNDLLNYDKIETGQLQLEKSVLDIWSLIDHVVREFQLPYKAKNVDLILDLSGVAEKDAAGSVVGDSMKLTQVFRNLLSNALKFTNKGGTVTVRPSLMKDEANENVKDTLFLSCCEEKVAFTRKGRLEVKVSDTGVGLSEEQVRKLFRAGVQYNSNRLQGGQGSGLGLFIAQGIMKRHGGDLSAASAGLGHGTSFAVSIPLHVTDSHGCQRILEPEPNASAVNNAKLRECESNQQKQPNRKLYVLVVDDAMTNRKLLVRLLQKQGHRCEQAEDGVQAVEEVEKAVARGELFDSILLDYEMPNMNGPTAAQKMCQTEGFSSHTCIVGITGNVLPEDVATFKKCGAHHVLPKPLNIPSLTKLWVDAGLV</sequence>
<dbReference type="InterPro" id="IPR004358">
    <property type="entry name" value="Sig_transdc_His_kin-like_C"/>
</dbReference>
<gene>
    <name evidence="11" type="ORF">SEMRO_2273_G321530.1</name>
</gene>
<dbReference type="PANTHER" id="PTHR43047:SF66">
    <property type="entry name" value="HISKA"/>
    <property type="match status" value="1"/>
</dbReference>
<dbReference type="EC" id="2.7.13.3" evidence="2"/>
<dbReference type="InterPro" id="IPR003594">
    <property type="entry name" value="HATPase_dom"/>
</dbReference>
<dbReference type="CDD" id="cd17546">
    <property type="entry name" value="REC_hyHK_CKI1_RcsC-like"/>
    <property type="match status" value="1"/>
</dbReference>
<evidence type="ECO:0000313" key="11">
    <source>
        <dbReference type="EMBL" id="CAB9528613.1"/>
    </source>
</evidence>
<evidence type="ECO:0000313" key="12">
    <source>
        <dbReference type="Proteomes" id="UP001153069"/>
    </source>
</evidence>
<evidence type="ECO:0000256" key="8">
    <source>
        <dbReference type="SAM" id="Phobius"/>
    </source>
</evidence>
<keyword evidence="8" id="KW-1133">Transmembrane helix</keyword>
<dbReference type="SUPFAM" id="SSF47384">
    <property type="entry name" value="Homodimeric domain of signal transducing histidine kinase"/>
    <property type="match status" value="1"/>
</dbReference>
<dbReference type="PROSITE" id="PS50110">
    <property type="entry name" value="RESPONSE_REGULATORY"/>
    <property type="match status" value="1"/>
</dbReference>
<dbReference type="Proteomes" id="UP001153069">
    <property type="component" value="Unassembled WGS sequence"/>
</dbReference>
<dbReference type="CDD" id="cd00082">
    <property type="entry name" value="HisKA"/>
    <property type="match status" value="1"/>
</dbReference>
<dbReference type="PANTHER" id="PTHR43047">
    <property type="entry name" value="TWO-COMPONENT HISTIDINE PROTEIN KINASE"/>
    <property type="match status" value="1"/>
</dbReference>
<evidence type="ECO:0000256" key="5">
    <source>
        <dbReference type="ARBA" id="ARBA00022777"/>
    </source>
</evidence>
<dbReference type="Gene3D" id="1.10.287.130">
    <property type="match status" value="1"/>
</dbReference>
<accession>A0A9N8HZG6</accession>
<comment type="caution">
    <text evidence="11">The sequence shown here is derived from an EMBL/GenBank/DDBJ whole genome shotgun (WGS) entry which is preliminary data.</text>
</comment>
<proteinExistence type="predicted"/>
<feature type="modified residue" description="4-aspartylphosphate" evidence="6">
    <location>
        <position position="894"/>
    </location>
</feature>
<dbReference type="InterPro" id="IPR036097">
    <property type="entry name" value="HisK_dim/P_sf"/>
</dbReference>
<evidence type="ECO:0000256" key="3">
    <source>
        <dbReference type="ARBA" id="ARBA00022553"/>
    </source>
</evidence>
<dbReference type="EMBL" id="CAICTM010002271">
    <property type="protein sequence ID" value="CAB9528613.1"/>
    <property type="molecule type" value="Genomic_DNA"/>
</dbReference>
<evidence type="ECO:0000259" key="9">
    <source>
        <dbReference type="PROSITE" id="PS50109"/>
    </source>
</evidence>
<keyword evidence="3 6" id="KW-0597">Phosphoprotein</keyword>